<dbReference type="InterPro" id="IPR027395">
    <property type="entry name" value="WH_DNA-bd_dom"/>
</dbReference>
<proteinExistence type="predicted"/>
<protein>
    <recommendedName>
        <fullName evidence="2">Winged helix DNA-binding domain-containing protein</fullName>
    </recommendedName>
</protein>
<organism evidence="3 4">
    <name type="scientific">Brachybacterium nesterenkovii</name>
    <dbReference type="NCBI Taxonomy" id="47847"/>
    <lineage>
        <taxon>Bacteria</taxon>
        <taxon>Bacillati</taxon>
        <taxon>Actinomycetota</taxon>
        <taxon>Actinomycetes</taxon>
        <taxon>Micrococcales</taxon>
        <taxon>Dermabacteraceae</taxon>
        <taxon>Brachybacterium</taxon>
    </lineage>
</organism>
<dbReference type="RefSeq" id="WP_087102986.1">
    <property type="nucleotide sequence ID" value="NZ_FWFG01000039.1"/>
</dbReference>
<evidence type="ECO:0000259" key="2">
    <source>
        <dbReference type="Pfam" id="PF13601"/>
    </source>
</evidence>
<dbReference type="PANTHER" id="PTHR37318:SF1">
    <property type="entry name" value="BSL7504 PROTEIN"/>
    <property type="match status" value="1"/>
</dbReference>
<keyword evidence="4" id="KW-1185">Reference proteome</keyword>
<dbReference type="OrthoDB" id="4952043at2"/>
<evidence type="ECO:0000313" key="4">
    <source>
        <dbReference type="Proteomes" id="UP000195981"/>
    </source>
</evidence>
<dbReference type="EMBL" id="FWFG01000039">
    <property type="protein sequence ID" value="SLM89881.1"/>
    <property type="molecule type" value="Genomic_DNA"/>
</dbReference>
<evidence type="ECO:0000256" key="1">
    <source>
        <dbReference type="SAM" id="MobiDB-lite"/>
    </source>
</evidence>
<dbReference type="Proteomes" id="UP000195981">
    <property type="component" value="Unassembled WGS sequence"/>
</dbReference>
<dbReference type="AlphaFoldDB" id="A0A1X6WWA5"/>
<name>A0A1X6WWA5_9MICO</name>
<dbReference type="Pfam" id="PF13601">
    <property type="entry name" value="HTH_34"/>
    <property type="match status" value="1"/>
</dbReference>
<accession>A0A1X6WWA5</accession>
<reference evidence="3 4" key="1">
    <citation type="submission" date="2017-02" db="EMBL/GenBank/DDBJ databases">
        <authorList>
            <person name="Peterson S.W."/>
        </authorList>
    </citation>
    <scope>NUCLEOTIDE SEQUENCE [LARGE SCALE GENOMIC DNA]</scope>
    <source>
        <strain evidence="3 4">CIP104813</strain>
    </source>
</reference>
<evidence type="ECO:0000313" key="3">
    <source>
        <dbReference type="EMBL" id="SLM89881.1"/>
    </source>
</evidence>
<gene>
    <name evidence="3" type="ORF">FM110_04270</name>
</gene>
<dbReference type="SUPFAM" id="SSF46785">
    <property type="entry name" value="Winged helix' DNA-binding domain"/>
    <property type="match status" value="1"/>
</dbReference>
<dbReference type="InterPro" id="IPR036388">
    <property type="entry name" value="WH-like_DNA-bd_sf"/>
</dbReference>
<dbReference type="PANTHER" id="PTHR37318">
    <property type="entry name" value="BSL7504 PROTEIN"/>
    <property type="match status" value="1"/>
</dbReference>
<dbReference type="InterPro" id="IPR036390">
    <property type="entry name" value="WH_DNA-bd_sf"/>
</dbReference>
<feature type="domain" description="Winged helix DNA-binding" evidence="2">
    <location>
        <begin position="35"/>
        <end position="114"/>
    </location>
</feature>
<dbReference type="Gene3D" id="1.10.10.10">
    <property type="entry name" value="Winged helix-like DNA-binding domain superfamily/Winged helix DNA-binding domain"/>
    <property type="match status" value="1"/>
</dbReference>
<feature type="region of interest" description="Disordered" evidence="1">
    <location>
        <begin position="1"/>
        <end position="25"/>
    </location>
</feature>
<sequence length="117" mass="12532">MTARVGNAEDGIVQGKGSQGEHPRFALEPTLSHPVRFSIVAALAAVESLPFGDLRDELAVSDSVLSKQIAELETGGLVRAAKSFVGKRPRTTLSLTADGLRRWKRHLEAMRAIVGDA</sequence>